<comment type="caution">
    <text evidence="1">The sequence shown here is derived from an EMBL/GenBank/DDBJ whole genome shotgun (WGS) entry which is preliminary data.</text>
</comment>
<name>A0A7C5T184_9AQUI</name>
<dbReference type="Gene3D" id="1.20.120.30">
    <property type="entry name" value="Aspartate receptor, ligand-binding domain"/>
    <property type="match status" value="1"/>
</dbReference>
<reference evidence="1" key="1">
    <citation type="journal article" date="2020" name="mSystems">
        <title>Genome- and Community-Level Interaction Insights into Carbon Utilization and Element Cycling Functions of Hydrothermarchaeota in Hydrothermal Sediment.</title>
        <authorList>
            <person name="Zhou Z."/>
            <person name="Liu Y."/>
            <person name="Xu W."/>
            <person name="Pan J."/>
            <person name="Luo Z.H."/>
            <person name="Li M."/>
        </authorList>
    </citation>
    <scope>NUCLEOTIDE SEQUENCE [LARGE SCALE GENOMIC DNA]</scope>
    <source>
        <strain evidence="1">SpSt-114</strain>
    </source>
</reference>
<protein>
    <submittedName>
        <fullName evidence="1">Uncharacterized protein</fullName>
    </submittedName>
</protein>
<proteinExistence type="predicted"/>
<evidence type="ECO:0000313" key="1">
    <source>
        <dbReference type="EMBL" id="HHO74762.1"/>
    </source>
</evidence>
<dbReference type="EMBL" id="DSAC01000114">
    <property type="protein sequence ID" value="HHO74762.1"/>
    <property type="molecule type" value="Genomic_DNA"/>
</dbReference>
<organism evidence="1">
    <name type="scientific">Thermocrinis ruber</name>
    <dbReference type="NCBI Taxonomy" id="75906"/>
    <lineage>
        <taxon>Bacteria</taxon>
        <taxon>Pseudomonadati</taxon>
        <taxon>Aquificota</taxon>
        <taxon>Aquificia</taxon>
        <taxon>Aquificales</taxon>
        <taxon>Aquificaceae</taxon>
        <taxon>Thermocrinis</taxon>
    </lineage>
</organism>
<sequence length="129" mass="15039">MPFTVLKELANKVGIFISHHDTYVSRLERAIKDGEEFTHKTCHECNFGVEWDSTVVPVKDELPEEVKALVDEIEKIHCEFHGISMQIDPKNPQPSDEEKLNRMREMSNLLLRKLLALKRLLSKRLVEEE</sequence>
<dbReference type="AlphaFoldDB" id="A0A7C5T184"/>
<accession>A0A7C5T184</accession>
<gene>
    <name evidence="1" type="ORF">ENN04_09085</name>
</gene>